<name>A0AAU9CZ94_9GAMM</name>
<dbReference type="InterPro" id="IPR027417">
    <property type="entry name" value="P-loop_NTPase"/>
</dbReference>
<proteinExistence type="predicted"/>
<dbReference type="EMBL" id="AP024718">
    <property type="protein sequence ID" value="BCX89354.1"/>
    <property type="molecule type" value="Genomic_DNA"/>
</dbReference>
<evidence type="ECO:0000313" key="3">
    <source>
        <dbReference type="Proteomes" id="UP001321450"/>
    </source>
</evidence>
<dbReference type="EC" id="2.8.2.20" evidence="2"/>
<dbReference type="Pfam" id="PF13469">
    <property type="entry name" value="Sulfotransfer_3"/>
    <property type="match status" value="1"/>
</dbReference>
<keyword evidence="1 2" id="KW-0808">Transferase</keyword>
<accession>A0AAU9CZ94</accession>
<dbReference type="PANTHER" id="PTHR12788:SF10">
    <property type="entry name" value="PROTEIN-TYROSINE SULFOTRANSFERASE"/>
    <property type="match status" value="1"/>
</dbReference>
<evidence type="ECO:0000313" key="2">
    <source>
        <dbReference type="EMBL" id="BCX89354.1"/>
    </source>
</evidence>
<dbReference type="PANTHER" id="PTHR12788">
    <property type="entry name" value="PROTEIN-TYROSINE SULFOTRANSFERASE 2"/>
    <property type="match status" value="1"/>
</dbReference>
<dbReference type="AlphaFoldDB" id="A0AAU9CZ94"/>
<dbReference type="InterPro" id="IPR026634">
    <property type="entry name" value="TPST-like"/>
</dbReference>
<reference evidence="3" key="1">
    <citation type="journal article" date="2024" name="Int. J. Syst. Evol. Microbiol.">
        <title>Methylomarinovum tepidoasis sp. nov., a moderately thermophilic methanotroph of the family Methylothermaceae isolated from a deep-sea hydrothermal field.</title>
        <authorList>
            <person name="Hirayama H."/>
            <person name="Takaki Y."/>
            <person name="Abe M."/>
            <person name="Miyazaki M."/>
            <person name="Uematsu K."/>
            <person name="Matsui Y."/>
            <person name="Takai K."/>
        </authorList>
    </citation>
    <scope>NUCLEOTIDE SEQUENCE [LARGE SCALE GENOMIC DNA]</scope>
    <source>
        <strain evidence="3">IN45</strain>
    </source>
</reference>
<dbReference type="Gene3D" id="3.40.50.300">
    <property type="entry name" value="P-loop containing nucleotide triphosphate hydrolases"/>
    <property type="match status" value="1"/>
</dbReference>
<sequence length="430" mass="51068">MLIKLHKKSKWPPTFIVGCPRSGTTLLAAILNRHPQVCVPPESHFYRYMHEHFKGGWEWVKANWPQNALQFLAPITEYYWTDYRPEELIHDLPHPPKNEGYFFIHLVNRYAKDKNKNLWIEKTPDHLRFIDRILIQHPDARFIYIYRDGRDVALSLCKTGWPWITDDFLDNMLLWSKYIEKEKSLKKAQSCHRIKYENLISDPPSVIKELCAFLDIEYFPSMLIPDNSEHHLAERQSKHKQKIFLEIDPNNKKKWKTGINEGIGRLATTLFKHDLLSHNYSLDIKNPNNKIILSCHKSLFFDYSRDNYSKFASSAMIEQLDKYGYAVESFTWQDFPDCISAHSIVVIPDYQIGSNYRELIWLIKNLIRLKIKNNCRIILLKTNNNNHVSTFITWIFDKKIPFSPAWRKTKTEKTKTVIDLWYQAKQLIQL</sequence>
<evidence type="ECO:0000256" key="1">
    <source>
        <dbReference type="ARBA" id="ARBA00022679"/>
    </source>
</evidence>
<dbReference type="Proteomes" id="UP001321450">
    <property type="component" value="Chromosome"/>
</dbReference>
<dbReference type="SUPFAM" id="SSF52540">
    <property type="entry name" value="P-loop containing nucleoside triphosphate hydrolases"/>
    <property type="match status" value="1"/>
</dbReference>
<organism evidence="2 3">
    <name type="scientific">Methylomarinovum tepidoasis</name>
    <dbReference type="NCBI Taxonomy" id="2840183"/>
    <lineage>
        <taxon>Bacteria</taxon>
        <taxon>Pseudomonadati</taxon>
        <taxon>Pseudomonadota</taxon>
        <taxon>Gammaproteobacteria</taxon>
        <taxon>Methylococcales</taxon>
        <taxon>Methylothermaceae</taxon>
        <taxon>Methylomarinovum</taxon>
    </lineage>
</organism>
<dbReference type="RefSeq" id="WP_286291670.1">
    <property type="nucleotide sequence ID" value="NZ_AP024718.1"/>
</dbReference>
<dbReference type="KEGG" id="meiy:MIN45_P1726"/>
<gene>
    <name evidence="2" type="ORF">MIN45_P1726</name>
</gene>
<keyword evidence="3" id="KW-1185">Reference proteome</keyword>
<dbReference type="GO" id="GO:0008476">
    <property type="term" value="F:protein-tyrosine sulfotransferase activity"/>
    <property type="evidence" value="ECO:0007669"/>
    <property type="project" value="UniProtKB-EC"/>
</dbReference>
<protein>
    <submittedName>
        <fullName evidence="2">Protein-tyrosine sulfotransferase</fullName>
        <ecNumber evidence="2">2.8.2.20</ecNumber>
    </submittedName>
</protein>